<feature type="compositionally biased region" description="Basic residues" evidence="9">
    <location>
        <begin position="828"/>
        <end position="837"/>
    </location>
</feature>
<feature type="compositionally biased region" description="Basic residues" evidence="9">
    <location>
        <begin position="770"/>
        <end position="779"/>
    </location>
</feature>
<dbReference type="Pfam" id="PF10150">
    <property type="entry name" value="RNase_E_G"/>
    <property type="match status" value="1"/>
</dbReference>
<feature type="compositionally biased region" description="Polar residues" evidence="9">
    <location>
        <begin position="783"/>
        <end position="793"/>
    </location>
</feature>
<comment type="subcellular location">
    <subcellularLocation>
        <location evidence="8">Cytoplasm</location>
    </subcellularLocation>
    <subcellularLocation>
        <location evidence="8">Cell inner membrane</location>
        <topology evidence="8">Peripheral membrane protein</topology>
        <orientation evidence="8">Cytoplasmic side</orientation>
    </subcellularLocation>
</comment>
<keyword evidence="8" id="KW-0819">tRNA processing</keyword>
<dbReference type="GO" id="GO:0006364">
    <property type="term" value="P:rRNA processing"/>
    <property type="evidence" value="ECO:0007669"/>
    <property type="project" value="UniProtKB-UniRule"/>
</dbReference>
<comment type="cofactor">
    <cofactor evidence="8">
        <name>Mg(2+)</name>
        <dbReference type="ChEBI" id="CHEBI:18420"/>
    </cofactor>
    <text evidence="8">Binds 1 Mg(2+) ion per subunit.</text>
</comment>
<protein>
    <recommendedName>
        <fullName evidence="8">Ribonuclease E</fullName>
        <shortName evidence="8">RNase E</shortName>
        <ecNumber evidence="8">3.1.26.12</ecNumber>
    </recommendedName>
</protein>
<feature type="compositionally biased region" description="Basic and acidic residues" evidence="9">
    <location>
        <begin position="890"/>
        <end position="916"/>
    </location>
</feature>
<dbReference type="GO" id="GO:0000049">
    <property type="term" value="F:tRNA binding"/>
    <property type="evidence" value="ECO:0007669"/>
    <property type="project" value="UniProtKB-KW"/>
</dbReference>
<dbReference type="PANTHER" id="PTHR30001:SF1">
    <property type="entry name" value="RIBONUCLEASE E_G-LIKE PROTEIN, CHLOROPLASTIC"/>
    <property type="match status" value="1"/>
</dbReference>
<comment type="similarity">
    <text evidence="8">Belongs to the RNase E/G family. RNase E subfamily.</text>
</comment>
<dbReference type="GO" id="GO:0008270">
    <property type="term" value="F:zinc ion binding"/>
    <property type="evidence" value="ECO:0007669"/>
    <property type="project" value="UniProtKB-UniRule"/>
</dbReference>
<evidence type="ECO:0000313" key="13">
    <source>
        <dbReference type="Proteomes" id="UP000229730"/>
    </source>
</evidence>
<dbReference type="Proteomes" id="UP000229730">
    <property type="component" value="Unassembled WGS sequence"/>
</dbReference>
<dbReference type="InParanoid" id="A0A2G4YNA6"/>
<feature type="domain" description="RNase E/G thioredoxin-like" evidence="11">
    <location>
        <begin position="598"/>
        <end position="680"/>
    </location>
</feature>
<evidence type="ECO:0000256" key="6">
    <source>
        <dbReference type="ARBA" id="ARBA00022842"/>
    </source>
</evidence>
<keyword evidence="8" id="KW-0862">Zinc</keyword>
<dbReference type="GO" id="GO:0008033">
    <property type="term" value="P:tRNA processing"/>
    <property type="evidence" value="ECO:0007669"/>
    <property type="project" value="UniProtKB-UniRule"/>
</dbReference>
<dbReference type="NCBIfam" id="TIGR00757">
    <property type="entry name" value="RNaseEG"/>
    <property type="match status" value="1"/>
</dbReference>
<sequence length="955" mass="106363">MTLKMLIDATHEEETRVAIVDGNRVEEFDYESSAKKQIKGNIYLAKITRVEPSLQAAFVEYGGNRHGFLAFSEIHPDYYQIPVSDREALIAEETAAYESLLEKEEIEEEEIVEKKPKKRAPRRARKPARAKTDDTEVTPKTPAEEAAETEDPSANTETPEGIVPAESVAETASAAEAPEADHAGASENDAAGSDDKPTTKAESVSDPDTITEEVTSDDHDSDDEPIIVADTAPSNVKEVNGDDDHDEDDDDDTEIAGSQVLDDEEAEEKLRIKIAKGLRRKYKIQEVIKKNQIVLVQVVKEERGNKGAALTTYLSLPGRYCVLMPNTLHGGGVSRKIASASERKSLKKILSDLDMPTGIACIIRTAGHNRTKTEIKRDFDYLIRTWEGIRERTLKSVAPVLINEEGDLIKRSIRDLYTRDIEEILVEGEGGYKTARNFMKLLMPSHARKIKHYTDPIPLLHRYQVESQLDSMYSPIVQLKSGGYIVINPTEALVSIDVNSGKATKEHNIEETARKTNLEAAEEVARQLRLRDMAGLIVIDFIDMEVRGNNRAVEQKMKDCLKSDRARIQVGRISSFGLMEMSRQRLRAGVLESSTTACPHCEGAGVIRSVESQVLHILRALEEEGIKGRNKNATIYLPEKTAIYLLNNKKAKLVSLEEQYDFAIEVAIDSSLTEAGYRLELPVSDSKKNDRRPVAQPKKSSGRDHREPHQGRQDREQSANERRNRQRNENRKNRDRGPQGETDQEDNESPDTASDNRPENAAPEKQENKPRRRRRRSRRGGNSDAQDTTTETPENVAAEATVTPDSGSDNEPTSEAKPADATTEEKPKRRRRTRSRRKPDSEGATETDSADAGAKSSDEKTEPDSKVDTDAAEKKPVRRPYPPQARSRRKAAEPAEKSAEKPSDKAPEKEPKKAVEKPVPAPAAKEAAPKPAPAKDVSDKPAEPKKSGWWQRTFG</sequence>
<proteinExistence type="inferred from homology"/>
<keyword evidence="13" id="KW-1185">Reference proteome</keyword>
<comment type="cofactor">
    <cofactor evidence="8">
        <name>Zn(2+)</name>
        <dbReference type="ChEBI" id="CHEBI:29105"/>
    </cofactor>
    <text evidence="8">Binds 2 Zn(2+) ions per homotetramer.</text>
</comment>
<comment type="catalytic activity">
    <reaction evidence="8">
        <text>Endonucleolytic cleavage of single-stranded RNA in A- and U-rich regions.</text>
        <dbReference type="EC" id="3.1.26.12"/>
    </reaction>
</comment>
<evidence type="ECO:0000256" key="8">
    <source>
        <dbReference type="HAMAP-Rule" id="MF_00970"/>
    </source>
</evidence>
<comment type="caution">
    <text evidence="12">The sequence shown here is derived from an EMBL/GenBank/DDBJ whole genome shotgun (WGS) entry which is preliminary data.</text>
</comment>
<evidence type="ECO:0000256" key="5">
    <source>
        <dbReference type="ARBA" id="ARBA00022801"/>
    </source>
</evidence>
<dbReference type="HAMAP" id="MF_00970">
    <property type="entry name" value="RNase_E"/>
    <property type="match status" value="1"/>
</dbReference>
<evidence type="ECO:0000259" key="10">
    <source>
        <dbReference type="Pfam" id="PF10150"/>
    </source>
</evidence>
<gene>
    <name evidence="8" type="primary">rne</name>
    <name evidence="12" type="ORF">CRD36_15545</name>
</gene>
<feature type="compositionally biased region" description="Low complexity" evidence="9">
    <location>
        <begin position="165"/>
        <end position="177"/>
    </location>
</feature>
<name>A0A2G4YNA6_9PROT</name>
<keyword evidence="6 8" id="KW-0460">Magnesium</keyword>
<dbReference type="InterPro" id="IPR019307">
    <property type="entry name" value="RNA-bd_AU-1/RNase_E/G"/>
</dbReference>
<evidence type="ECO:0000256" key="2">
    <source>
        <dbReference type="ARBA" id="ARBA00022722"/>
    </source>
</evidence>
<evidence type="ECO:0000256" key="7">
    <source>
        <dbReference type="ARBA" id="ARBA00022884"/>
    </source>
</evidence>
<keyword evidence="8" id="KW-0699">rRNA-binding</keyword>
<dbReference type="InterPro" id="IPR048583">
    <property type="entry name" value="RNase_E_G_thioredoxin-like"/>
</dbReference>
<evidence type="ECO:0000259" key="11">
    <source>
        <dbReference type="Pfam" id="PF20833"/>
    </source>
</evidence>
<feature type="compositionally biased region" description="Basic and acidic residues" evidence="9">
    <location>
        <begin position="754"/>
        <end position="769"/>
    </location>
</feature>
<keyword evidence="3 8" id="KW-0479">Metal-binding</keyword>
<dbReference type="InterPro" id="IPR028878">
    <property type="entry name" value="RNase_E"/>
</dbReference>
<accession>A0A2G4YNA6</accession>
<keyword evidence="7 8" id="KW-0694">RNA-binding</keyword>
<feature type="region of interest" description="Required for zinc-mediated homotetramerization and catalytic activity" evidence="8">
    <location>
        <begin position="598"/>
        <end position="601"/>
    </location>
</feature>
<dbReference type="GO" id="GO:0005737">
    <property type="term" value="C:cytoplasm"/>
    <property type="evidence" value="ECO:0007669"/>
    <property type="project" value="UniProtKB-SubCell"/>
</dbReference>
<dbReference type="EMBL" id="PDEM01000031">
    <property type="protein sequence ID" value="PHZ83775.1"/>
    <property type="molecule type" value="Genomic_DNA"/>
</dbReference>
<feature type="region of interest" description="Disordered" evidence="9">
    <location>
        <begin position="106"/>
        <end position="253"/>
    </location>
</feature>
<dbReference type="InterPro" id="IPR012340">
    <property type="entry name" value="NA-bd_OB-fold"/>
</dbReference>
<comment type="subunit">
    <text evidence="8">Homotetramer formed by a dimer of dimers.</text>
</comment>
<dbReference type="GO" id="GO:0008995">
    <property type="term" value="F:ribonuclease E activity"/>
    <property type="evidence" value="ECO:0007669"/>
    <property type="project" value="UniProtKB-EC"/>
</dbReference>
<dbReference type="RefSeq" id="WP_099474871.1">
    <property type="nucleotide sequence ID" value="NZ_CP041025.1"/>
</dbReference>
<feature type="compositionally biased region" description="Basic and acidic residues" evidence="9">
    <location>
        <begin position="936"/>
        <end position="946"/>
    </location>
</feature>
<feature type="compositionally biased region" description="Polar residues" evidence="9">
    <location>
        <begin position="803"/>
        <end position="813"/>
    </location>
</feature>
<feature type="compositionally biased region" description="Acidic residues" evidence="9">
    <location>
        <begin position="209"/>
        <end position="225"/>
    </location>
</feature>
<evidence type="ECO:0000256" key="4">
    <source>
        <dbReference type="ARBA" id="ARBA00022759"/>
    </source>
</evidence>
<dbReference type="OrthoDB" id="9804278at2"/>
<dbReference type="EC" id="3.1.26.12" evidence="8"/>
<keyword evidence="8" id="KW-0698">rRNA processing</keyword>
<dbReference type="Gene3D" id="2.40.50.140">
    <property type="entry name" value="Nucleic acid-binding proteins"/>
    <property type="match status" value="1"/>
</dbReference>
<dbReference type="Pfam" id="PF20833">
    <property type="entry name" value="RNase_E_G_Thio"/>
    <property type="match status" value="1"/>
</dbReference>
<feature type="compositionally biased region" description="Acidic residues" evidence="9">
    <location>
        <begin position="241"/>
        <end position="253"/>
    </location>
</feature>
<keyword evidence="2 8" id="KW-0540">Nuclease</keyword>
<keyword evidence="8" id="KW-1003">Cell membrane</keyword>
<keyword evidence="4 8" id="KW-0255">Endonuclease</keyword>
<feature type="region of interest" description="Disordered" evidence="9">
    <location>
        <begin position="683"/>
        <end position="955"/>
    </location>
</feature>
<evidence type="ECO:0000256" key="1">
    <source>
        <dbReference type="ARBA" id="ARBA00022490"/>
    </source>
</evidence>
<feature type="domain" description="RNA-binding protein AU-1/Ribonuclease E/G" evidence="10">
    <location>
        <begin position="315"/>
        <end position="585"/>
    </location>
</feature>
<comment type="function">
    <text evidence="8">Endoribonuclease that plays a central role in RNA processing and decay. Required for the maturation of 5S and 16S rRNAs and the majority of tRNAs. Also involved in the degradation of most mRNAs.</text>
</comment>
<keyword evidence="5 8" id="KW-0378">Hydrolase</keyword>
<dbReference type="Gene3D" id="3.40.1260.20">
    <property type="entry name" value="Ribonuclease E, catalytic domain"/>
    <property type="match status" value="1"/>
</dbReference>
<feature type="binding site" evidence="8">
    <location>
        <position position="540"/>
    </location>
    <ligand>
        <name>Mg(2+)</name>
        <dbReference type="ChEBI" id="CHEBI:18420"/>
        <note>catalytic</note>
    </ligand>
</feature>
<keyword evidence="8" id="KW-0820">tRNA-binding</keyword>
<feature type="binding site" evidence="8">
    <location>
        <position position="497"/>
    </location>
    <ligand>
        <name>Mg(2+)</name>
        <dbReference type="ChEBI" id="CHEBI:18420"/>
        <note>catalytic</note>
    </ligand>
</feature>
<feature type="binding site" evidence="8">
    <location>
        <position position="601"/>
    </location>
    <ligand>
        <name>Zn(2+)</name>
        <dbReference type="ChEBI" id="CHEBI:29105"/>
        <note>ligand shared between dimeric partners</note>
    </ligand>
</feature>
<dbReference type="InterPro" id="IPR004659">
    <property type="entry name" value="RNase_E/G"/>
</dbReference>
<feature type="compositionally biased region" description="Basic and acidic residues" evidence="9">
    <location>
        <begin position="701"/>
        <end position="738"/>
    </location>
</feature>
<keyword evidence="8" id="KW-0472">Membrane</keyword>
<evidence type="ECO:0000256" key="3">
    <source>
        <dbReference type="ARBA" id="ARBA00022723"/>
    </source>
</evidence>
<dbReference type="GO" id="GO:0019843">
    <property type="term" value="F:rRNA binding"/>
    <property type="evidence" value="ECO:0007669"/>
    <property type="project" value="UniProtKB-KW"/>
</dbReference>
<feature type="binding site" evidence="8">
    <location>
        <position position="598"/>
    </location>
    <ligand>
        <name>Zn(2+)</name>
        <dbReference type="ChEBI" id="CHEBI:29105"/>
        <note>ligand shared between dimeric partners</note>
    </ligand>
</feature>
<dbReference type="FunCoup" id="A0A2G4YNA6">
    <property type="interactions" value="341"/>
</dbReference>
<dbReference type="GO" id="GO:0006402">
    <property type="term" value="P:mRNA catabolic process"/>
    <property type="evidence" value="ECO:0007669"/>
    <property type="project" value="UniProtKB-UniRule"/>
</dbReference>
<dbReference type="GO" id="GO:0000287">
    <property type="term" value="F:magnesium ion binding"/>
    <property type="evidence" value="ECO:0007669"/>
    <property type="project" value="UniProtKB-UniRule"/>
</dbReference>
<feature type="compositionally biased region" description="Basic and acidic residues" evidence="9">
    <location>
        <begin position="856"/>
        <end position="875"/>
    </location>
</feature>
<dbReference type="AlphaFoldDB" id="A0A2G4YNA6"/>
<dbReference type="PANTHER" id="PTHR30001">
    <property type="entry name" value="RIBONUCLEASE"/>
    <property type="match status" value="1"/>
</dbReference>
<reference evidence="12 13" key="1">
    <citation type="submission" date="2017-10" db="EMBL/GenBank/DDBJ databases">
        <title>Frigbacter circumglobatus gen. nov. sp. nov., isolated from sediment cultured in situ.</title>
        <authorList>
            <person name="Zhao Z."/>
        </authorList>
    </citation>
    <scope>NUCLEOTIDE SEQUENCE [LARGE SCALE GENOMIC DNA]</scope>
    <source>
        <strain evidence="12 13">ZYL</strain>
    </source>
</reference>
<evidence type="ECO:0000256" key="9">
    <source>
        <dbReference type="SAM" id="MobiDB-lite"/>
    </source>
</evidence>
<organism evidence="12 13">
    <name type="scientific">Paremcibacter congregatus</name>
    <dbReference type="NCBI Taxonomy" id="2043170"/>
    <lineage>
        <taxon>Bacteria</taxon>
        <taxon>Pseudomonadati</taxon>
        <taxon>Pseudomonadota</taxon>
        <taxon>Alphaproteobacteria</taxon>
        <taxon>Emcibacterales</taxon>
        <taxon>Emcibacteraceae</taxon>
        <taxon>Paremcibacter</taxon>
    </lineage>
</organism>
<dbReference type="GO" id="GO:0009898">
    <property type="term" value="C:cytoplasmic side of plasma membrane"/>
    <property type="evidence" value="ECO:0007669"/>
    <property type="project" value="UniProtKB-UniRule"/>
</dbReference>
<evidence type="ECO:0000313" key="12">
    <source>
        <dbReference type="EMBL" id="PHZ83775.1"/>
    </source>
</evidence>
<keyword evidence="8" id="KW-0997">Cell inner membrane</keyword>
<feature type="compositionally biased region" description="Basic residues" evidence="9">
    <location>
        <begin position="115"/>
        <end position="129"/>
    </location>
</feature>
<keyword evidence="1 8" id="KW-0963">Cytoplasm</keyword>
<dbReference type="SUPFAM" id="SSF50249">
    <property type="entry name" value="Nucleic acid-binding proteins"/>
    <property type="match status" value="1"/>
</dbReference>